<dbReference type="Gene3D" id="1.10.150.900">
    <property type="match status" value="1"/>
</dbReference>
<name>A0A1H6FKE3_THEAL</name>
<feature type="domain" description="Peptidase M20 dimerisation" evidence="6">
    <location>
        <begin position="195"/>
        <end position="328"/>
    </location>
</feature>
<keyword evidence="8" id="KW-1185">Reference proteome</keyword>
<evidence type="ECO:0000256" key="3">
    <source>
        <dbReference type="ARBA" id="ARBA00022723"/>
    </source>
</evidence>
<gene>
    <name evidence="7" type="ORF">SAMN02745716_0732</name>
</gene>
<dbReference type="Gene3D" id="3.40.630.10">
    <property type="entry name" value="Zn peptidases"/>
    <property type="match status" value="1"/>
</dbReference>
<keyword evidence="4" id="KW-0378">Hydrolase</keyword>
<dbReference type="PANTHER" id="PTHR43808:SF8">
    <property type="entry name" value="PEPTIDASE M20 DIMERISATION DOMAIN-CONTAINING PROTEIN"/>
    <property type="match status" value="1"/>
</dbReference>
<evidence type="ECO:0000313" key="8">
    <source>
        <dbReference type="Proteomes" id="UP000222056"/>
    </source>
</evidence>
<dbReference type="STRING" id="29539.SAMN02745716_0732"/>
<proteinExistence type="inferred from homology"/>
<sequence>MSVAPTLERSRLEGRTVDLLRRLIQIDTTNPPGNERAAQELLAERLRRVGFECELVGVERARPNLVARLRARSDGPVLAFLGHVDTVLADPSDWSCDPWSGELRDGHVWGRGALDMKGQVAAEVVAAESLAAAGWRPSSGELRLILTCDEEAGGALGARWLCEQRPDLARSDFVINEGGGETFTLGGQRYWSVGVGEKGVFRFRVRARGRAGHASTPGLADNALAKLAPVLSRLAAAGTVPLASASLRPLLEALGESPAALVASAGADDRLVALLEPMLGVTFAPTMASGSPKINVIPARAELRVDCRVPPGVERSEVLRVIREVVGDGDFEVAVDETTDGSLSPAEGPLFEAICEFCEREAPRARPLPTLLPGFTDSRWFRAAFPECVAYGFFPQLAMDMVDAAQLIHGADERVPVADLGLAAACYVELAERLLR</sequence>
<dbReference type="PANTHER" id="PTHR43808">
    <property type="entry name" value="ACETYLORNITHINE DEACETYLASE"/>
    <property type="match status" value="1"/>
</dbReference>
<dbReference type="Pfam" id="PF01546">
    <property type="entry name" value="Peptidase_M20"/>
    <property type="match status" value="1"/>
</dbReference>
<evidence type="ECO:0000256" key="2">
    <source>
        <dbReference type="ARBA" id="ARBA00006247"/>
    </source>
</evidence>
<dbReference type="Gene3D" id="3.30.70.360">
    <property type="match status" value="1"/>
</dbReference>
<organism evidence="7 8">
    <name type="scientific">Thermoleophilum album</name>
    <dbReference type="NCBI Taxonomy" id="29539"/>
    <lineage>
        <taxon>Bacteria</taxon>
        <taxon>Bacillati</taxon>
        <taxon>Actinomycetota</taxon>
        <taxon>Thermoleophilia</taxon>
        <taxon>Thermoleophilales</taxon>
        <taxon>Thermoleophilaceae</taxon>
        <taxon>Thermoleophilum</taxon>
    </lineage>
</organism>
<evidence type="ECO:0000256" key="5">
    <source>
        <dbReference type="ARBA" id="ARBA00022833"/>
    </source>
</evidence>
<dbReference type="InterPro" id="IPR011650">
    <property type="entry name" value="Peptidase_M20_dimer"/>
</dbReference>
<keyword evidence="3" id="KW-0479">Metal-binding</keyword>
<dbReference type="Pfam" id="PF07687">
    <property type="entry name" value="M20_dimer"/>
    <property type="match status" value="1"/>
</dbReference>
<dbReference type="InterPro" id="IPR050072">
    <property type="entry name" value="Peptidase_M20A"/>
</dbReference>
<evidence type="ECO:0000256" key="4">
    <source>
        <dbReference type="ARBA" id="ARBA00022801"/>
    </source>
</evidence>
<comment type="cofactor">
    <cofactor evidence="1">
        <name>Zn(2+)</name>
        <dbReference type="ChEBI" id="CHEBI:29105"/>
    </cofactor>
</comment>
<dbReference type="Proteomes" id="UP000222056">
    <property type="component" value="Unassembled WGS sequence"/>
</dbReference>
<dbReference type="EMBL" id="FNWJ01000001">
    <property type="protein sequence ID" value="SEH11326.1"/>
    <property type="molecule type" value="Genomic_DNA"/>
</dbReference>
<dbReference type="GO" id="GO:0046872">
    <property type="term" value="F:metal ion binding"/>
    <property type="evidence" value="ECO:0007669"/>
    <property type="project" value="UniProtKB-KW"/>
</dbReference>
<dbReference type="InterPro" id="IPR001261">
    <property type="entry name" value="ArgE/DapE_CS"/>
</dbReference>
<reference evidence="8" key="1">
    <citation type="submission" date="2016-10" db="EMBL/GenBank/DDBJ databases">
        <authorList>
            <person name="Varghese N."/>
            <person name="Submissions S."/>
        </authorList>
    </citation>
    <scope>NUCLEOTIDE SEQUENCE [LARGE SCALE GENOMIC DNA]</scope>
    <source>
        <strain evidence="8">ATCC 35263</strain>
    </source>
</reference>
<protein>
    <submittedName>
        <fullName evidence="7">Acetylornithine deacetylase/Succinyl-diaminopimelate desuccinylase</fullName>
    </submittedName>
</protein>
<evidence type="ECO:0000259" key="6">
    <source>
        <dbReference type="Pfam" id="PF07687"/>
    </source>
</evidence>
<dbReference type="AlphaFoldDB" id="A0A1H6FKE3"/>
<keyword evidence="5" id="KW-0862">Zinc</keyword>
<accession>A0A1H6FKE3</accession>
<dbReference type="InterPro" id="IPR036264">
    <property type="entry name" value="Bact_exopeptidase_dim_dom"/>
</dbReference>
<evidence type="ECO:0000256" key="1">
    <source>
        <dbReference type="ARBA" id="ARBA00001947"/>
    </source>
</evidence>
<dbReference type="SUPFAM" id="SSF55031">
    <property type="entry name" value="Bacterial exopeptidase dimerisation domain"/>
    <property type="match status" value="1"/>
</dbReference>
<dbReference type="SUPFAM" id="SSF53187">
    <property type="entry name" value="Zn-dependent exopeptidases"/>
    <property type="match status" value="1"/>
</dbReference>
<dbReference type="InterPro" id="IPR002933">
    <property type="entry name" value="Peptidase_M20"/>
</dbReference>
<evidence type="ECO:0000313" key="7">
    <source>
        <dbReference type="EMBL" id="SEH11326.1"/>
    </source>
</evidence>
<dbReference type="GO" id="GO:0016787">
    <property type="term" value="F:hydrolase activity"/>
    <property type="evidence" value="ECO:0007669"/>
    <property type="project" value="UniProtKB-KW"/>
</dbReference>
<comment type="similarity">
    <text evidence="2">Belongs to the peptidase M20A family.</text>
</comment>
<dbReference type="PROSITE" id="PS00758">
    <property type="entry name" value="ARGE_DAPE_CPG2_1"/>
    <property type="match status" value="1"/>
</dbReference>
<dbReference type="RefSeq" id="WP_218138230.1">
    <property type="nucleotide sequence ID" value="NZ_FNWJ01000001.1"/>
</dbReference>